<keyword evidence="9" id="KW-1185">Reference proteome</keyword>
<dbReference type="Gene3D" id="3.20.20.300">
    <property type="entry name" value="Glycoside hydrolase, family 3, N-terminal domain"/>
    <property type="match status" value="1"/>
</dbReference>
<dbReference type="GO" id="GO:0005975">
    <property type="term" value="P:carbohydrate metabolic process"/>
    <property type="evidence" value="ECO:0007669"/>
    <property type="project" value="InterPro"/>
</dbReference>
<comment type="similarity">
    <text evidence="2">Belongs to the glycosyl hydrolase 3 family.</text>
</comment>
<evidence type="ECO:0000313" key="9">
    <source>
        <dbReference type="Proteomes" id="UP000193920"/>
    </source>
</evidence>
<feature type="chain" id="PRO_5012892306" description="beta-glucosidase" evidence="6">
    <location>
        <begin position="22"/>
        <end position="847"/>
    </location>
</feature>
<keyword evidence="6" id="KW-0732">Signal</keyword>
<evidence type="ECO:0000256" key="2">
    <source>
        <dbReference type="ARBA" id="ARBA00005336"/>
    </source>
</evidence>
<dbReference type="AlphaFoldDB" id="A0A1Y2D0K2"/>
<dbReference type="SMART" id="SM01217">
    <property type="entry name" value="Fn3_like"/>
    <property type="match status" value="1"/>
</dbReference>
<dbReference type="InterPro" id="IPR002772">
    <property type="entry name" value="Glyco_hydro_3_C"/>
</dbReference>
<dbReference type="PANTHER" id="PTHR42715:SF10">
    <property type="entry name" value="BETA-GLUCOSIDASE"/>
    <property type="match status" value="1"/>
</dbReference>
<evidence type="ECO:0000256" key="1">
    <source>
        <dbReference type="ARBA" id="ARBA00000448"/>
    </source>
</evidence>
<organism evidence="8 9">
    <name type="scientific">Neocallimastix californiae</name>
    <dbReference type="NCBI Taxonomy" id="1754190"/>
    <lineage>
        <taxon>Eukaryota</taxon>
        <taxon>Fungi</taxon>
        <taxon>Fungi incertae sedis</taxon>
        <taxon>Chytridiomycota</taxon>
        <taxon>Chytridiomycota incertae sedis</taxon>
        <taxon>Neocallimastigomycetes</taxon>
        <taxon>Neocallimastigales</taxon>
        <taxon>Neocallimastigaceae</taxon>
        <taxon>Neocallimastix</taxon>
    </lineage>
</organism>
<dbReference type="EMBL" id="MCOG01000092">
    <property type="protein sequence ID" value="ORY52812.1"/>
    <property type="molecule type" value="Genomic_DNA"/>
</dbReference>
<comment type="caution">
    <text evidence="8">The sequence shown here is derived from an EMBL/GenBank/DDBJ whole genome shotgun (WGS) entry which is preliminary data.</text>
</comment>
<dbReference type="Pfam" id="PF14310">
    <property type="entry name" value="Fn3-like"/>
    <property type="match status" value="1"/>
</dbReference>
<protein>
    <recommendedName>
        <fullName evidence="3">beta-glucosidase</fullName>
        <ecNumber evidence="3">3.2.1.21</ecNumber>
    </recommendedName>
</protein>
<dbReference type="InterPro" id="IPR026891">
    <property type="entry name" value="Fn3-like"/>
</dbReference>
<evidence type="ECO:0000313" key="8">
    <source>
        <dbReference type="EMBL" id="ORY52812.1"/>
    </source>
</evidence>
<dbReference type="InterPro" id="IPR036962">
    <property type="entry name" value="Glyco_hydro_3_N_sf"/>
</dbReference>
<dbReference type="SUPFAM" id="SSF52279">
    <property type="entry name" value="Beta-D-glucan exohydrolase, C-terminal domain"/>
    <property type="match status" value="1"/>
</dbReference>
<keyword evidence="4" id="KW-0378">Hydrolase</keyword>
<dbReference type="Pfam" id="PF01915">
    <property type="entry name" value="Glyco_hydro_3_C"/>
    <property type="match status" value="1"/>
</dbReference>
<dbReference type="SUPFAM" id="SSF51445">
    <property type="entry name" value="(Trans)glycosidases"/>
    <property type="match status" value="1"/>
</dbReference>
<dbReference type="InterPro" id="IPR036881">
    <property type="entry name" value="Glyco_hydro_3_C_sf"/>
</dbReference>
<proteinExistence type="inferred from homology"/>
<name>A0A1Y2D0K2_9FUNG</name>
<dbReference type="Gene3D" id="2.60.40.10">
    <property type="entry name" value="Immunoglobulins"/>
    <property type="match status" value="1"/>
</dbReference>
<keyword evidence="5 8" id="KW-0326">Glycosidase</keyword>
<dbReference type="Gene3D" id="3.40.50.1700">
    <property type="entry name" value="Glycoside hydrolase family 3 C-terminal domain"/>
    <property type="match status" value="1"/>
</dbReference>
<evidence type="ECO:0000259" key="7">
    <source>
        <dbReference type="SMART" id="SM01217"/>
    </source>
</evidence>
<evidence type="ECO:0000256" key="3">
    <source>
        <dbReference type="ARBA" id="ARBA00012744"/>
    </source>
</evidence>
<feature type="signal peptide" evidence="6">
    <location>
        <begin position="1"/>
        <end position="21"/>
    </location>
</feature>
<sequence>MTIKIFSLLILTLVSYNLILGIPIYDGYEINNTNSYEINNINKLNEYTSECTVLLRKNGDFPLSNNEKQIYLYGNGIRNTIKGGTGSGEVNSRSFDTIEKAFIKGGYEILTTNFLNEYDKVYEQAKKDFKNKLQRESIFHPISSIINNIGVIMPEPEYDIPFDKEGDIAIYVLSRISGEGSDRKNIKGDVQLTSTERRIISALSYGYKKFMLVLNTGGPVDLSGLDSVQNILILSQLGVNTSKTLVDIISGNKYPSGKLTTTWSKFEDYPVIGDFGNESDTNYKEGIYVGYRYFDTLNVDVMFPFGFGLGYTDFEYDIMSANLIGEEFSVETSVKNIGNFKGKEVLELYLTKPNTYLDEPYQILVNFSKSKELNPYEEDIIKMNFKLSDFASYDTQNENYILDEGSYIVRVGNSSRNTKICGVIQIGTRISVKRVKNKLGNPGFEDFVSKSIRKEENLINVPKFIMDASSIQEKVINYDKTYEISEEVKALSNEDKAKLVIGSFNSNGGLTSVIGSASSTIAGAAGETAKIGNLKPVIMADGPAGLRLAKDYYIDKDGAHSLEGSIPSSVQENLPGAAKLVLNVVAPKPDKNAEILHQYTTAIPIGTAIAQSWNREFAEVCGDVVGTEMEIFHVHLWLAPALNIHRSILCGRNYEYFSEDPFISGAFAASITNGVQRHNNAFVTIKHYAANNQETNRYLNSSNVSERAMREIYLKGFEICLNQSKPKSVMTSYNLLNGIHTSESKALNNDILRNEFNFDGIIMTDWIVGMTFMKKDKYPEPTPYKVIQATGDIYMPGSKDDYNNILDALKKNTLSIEELEISATRIYNLAKEIEFSSTNNYQLNNFM</sequence>
<dbReference type="Pfam" id="PF00933">
    <property type="entry name" value="Glyco_hydro_3"/>
    <property type="match status" value="1"/>
</dbReference>
<accession>A0A1Y2D0K2</accession>
<dbReference type="Proteomes" id="UP000193920">
    <property type="component" value="Unassembled WGS sequence"/>
</dbReference>
<feature type="domain" description="Fibronectin type III-like" evidence="7">
    <location>
        <begin position="344"/>
        <end position="415"/>
    </location>
</feature>
<comment type="catalytic activity">
    <reaction evidence="1">
        <text>Hydrolysis of terminal, non-reducing beta-D-glucosyl residues with release of beta-D-glucose.</text>
        <dbReference type="EC" id="3.2.1.21"/>
    </reaction>
</comment>
<dbReference type="InterPro" id="IPR013783">
    <property type="entry name" value="Ig-like_fold"/>
</dbReference>
<gene>
    <name evidence="8" type="ORF">LY90DRAFT_648199</name>
</gene>
<reference evidence="8 9" key="1">
    <citation type="submission" date="2016-08" db="EMBL/GenBank/DDBJ databases">
        <title>A Parts List for Fungal Cellulosomes Revealed by Comparative Genomics.</title>
        <authorList>
            <consortium name="DOE Joint Genome Institute"/>
            <person name="Haitjema C.H."/>
            <person name="Gilmore S.P."/>
            <person name="Henske J.K."/>
            <person name="Solomon K.V."/>
            <person name="De Groot R."/>
            <person name="Kuo A."/>
            <person name="Mondo S.J."/>
            <person name="Salamov A.A."/>
            <person name="Labutti K."/>
            <person name="Zhao Z."/>
            <person name="Chiniquy J."/>
            <person name="Barry K."/>
            <person name="Brewer H.M."/>
            <person name="Purvine S.O."/>
            <person name="Wright A.T."/>
            <person name="Boxma B."/>
            <person name="Van Alen T."/>
            <person name="Hackstein J.H."/>
            <person name="Baker S.E."/>
            <person name="Grigoriev I.V."/>
            <person name="O'Malley M.A."/>
        </authorList>
    </citation>
    <scope>NUCLEOTIDE SEQUENCE [LARGE SCALE GENOMIC DNA]</scope>
    <source>
        <strain evidence="8 9">G1</strain>
    </source>
</reference>
<dbReference type="OrthoDB" id="2128893at2759"/>
<evidence type="ECO:0000256" key="4">
    <source>
        <dbReference type="ARBA" id="ARBA00022801"/>
    </source>
</evidence>
<dbReference type="InterPro" id="IPR050288">
    <property type="entry name" value="Cellulose_deg_GH3"/>
</dbReference>
<dbReference type="PANTHER" id="PTHR42715">
    <property type="entry name" value="BETA-GLUCOSIDASE"/>
    <property type="match status" value="1"/>
</dbReference>
<dbReference type="STRING" id="1754190.A0A1Y2D0K2"/>
<evidence type="ECO:0000256" key="6">
    <source>
        <dbReference type="SAM" id="SignalP"/>
    </source>
</evidence>
<dbReference type="EC" id="3.2.1.21" evidence="3"/>
<evidence type="ECO:0000256" key="5">
    <source>
        <dbReference type="ARBA" id="ARBA00023295"/>
    </source>
</evidence>
<dbReference type="GO" id="GO:0008422">
    <property type="term" value="F:beta-glucosidase activity"/>
    <property type="evidence" value="ECO:0007669"/>
    <property type="project" value="UniProtKB-EC"/>
</dbReference>
<dbReference type="InterPro" id="IPR017853">
    <property type="entry name" value="GH"/>
</dbReference>
<dbReference type="InterPro" id="IPR001764">
    <property type="entry name" value="Glyco_hydro_3_N"/>
</dbReference>